<feature type="transmembrane region" description="Helical" evidence="1">
    <location>
        <begin position="176"/>
        <end position="194"/>
    </location>
</feature>
<evidence type="ECO:0000313" key="3">
    <source>
        <dbReference type="Proteomes" id="UP000215931"/>
    </source>
</evidence>
<feature type="transmembrane region" description="Helical" evidence="1">
    <location>
        <begin position="87"/>
        <end position="108"/>
    </location>
</feature>
<organism evidence="2 3">
    <name type="scientific">Mesorhizobium wenxiniae</name>
    <dbReference type="NCBI Taxonomy" id="2014805"/>
    <lineage>
        <taxon>Bacteria</taxon>
        <taxon>Pseudomonadati</taxon>
        <taxon>Pseudomonadota</taxon>
        <taxon>Alphaproteobacteria</taxon>
        <taxon>Hyphomicrobiales</taxon>
        <taxon>Phyllobacteriaceae</taxon>
        <taxon>Mesorhizobium</taxon>
    </lineage>
</organism>
<name>A0A271K727_9HYPH</name>
<evidence type="ECO:0000313" key="2">
    <source>
        <dbReference type="EMBL" id="PAP91563.1"/>
    </source>
</evidence>
<evidence type="ECO:0008006" key="4">
    <source>
        <dbReference type="Google" id="ProtNLM"/>
    </source>
</evidence>
<keyword evidence="1" id="KW-1133">Transmembrane helix</keyword>
<evidence type="ECO:0000256" key="1">
    <source>
        <dbReference type="SAM" id="Phobius"/>
    </source>
</evidence>
<feature type="transmembrane region" description="Helical" evidence="1">
    <location>
        <begin position="12"/>
        <end position="34"/>
    </location>
</feature>
<reference evidence="2 3" key="1">
    <citation type="submission" date="2017-08" db="EMBL/GenBank/DDBJ databases">
        <title>Mesorhizobium wenxinae sp. nov., a novel rhizobial species isolated from root nodules of chickpea (Cicer arietinum L.).</title>
        <authorList>
            <person name="Zhang J."/>
        </authorList>
    </citation>
    <scope>NUCLEOTIDE SEQUENCE [LARGE SCALE GENOMIC DNA]</scope>
    <source>
        <strain evidence="3">WYCCWR 10019</strain>
    </source>
</reference>
<dbReference type="Proteomes" id="UP000215931">
    <property type="component" value="Unassembled WGS sequence"/>
</dbReference>
<keyword evidence="3" id="KW-1185">Reference proteome</keyword>
<comment type="caution">
    <text evidence="2">The sequence shown here is derived from an EMBL/GenBank/DDBJ whole genome shotgun (WGS) entry which is preliminary data.</text>
</comment>
<feature type="transmembrane region" description="Helical" evidence="1">
    <location>
        <begin position="54"/>
        <end position="75"/>
    </location>
</feature>
<protein>
    <recommendedName>
        <fullName evidence="4">DUF4386 domain-containing protein</fullName>
    </recommendedName>
</protein>
<dbReference type="EMBL" id="NPKH01000039">
    <property type="protein sequence ID" value="PAP91563.1"/>
    <property type="molecule type" value="Genomic_DNA"/>
</dbReference>
<dbReference type="AlphaFoldDB" id="A0A271K727"/>
<accession>A0A271K727</accession>
<feature type="transmembrane region" description="Helical" evidence="1">
    <location>
        <begin position="200"/>
        <end position="222"/>
    </location>
</feature>
<keyword evidence="1" id="KW-0812">Transmembrane</keyword>
<gene>
    <name evidence="2" type="ORF">CIT31_30360</name>
</gene>
<dbReference type="OrthoDB" id="6896036at2"/>
<feature type="transmembrane region" description="Helical" evidence="1">
    <location>
        <begin position="143"/>
        <end position="164"/>
    </location>
</feature>
<dbReference type="RefSeq" id="WP_065008199.1">
    <property type="nucleotide sequence ID" value="NZ_NPKH01000039.1"/>
</dbReference>
<sequence>MNARPRPRNQAGLSSALLIAGAVLLFVGTLLHPMHEDPSDALRAFGEYSADHNWLFSHMAQLAGVVAMIAGMLLIIGRLFDGPARGFALLTIVFGAASLAAAAALQAVDGIALKAMVNAWAMADDAAKASLFNAAFAVRQIEIGFAAVSAVLLGLTVLLASIALQQAKHCPVWMSLLGSAGAVGVLIGGVATAATGFSDIAMAANMAGSLVLLIWVVLLAVIDLKRRPVEA</sequence>
<keyword evidence="1" id="KW-0472">Membrane</keyword>
<proteinExistence type="predicted"/>